<feature type="domain" description="Sialidase" evidence="4">
    <location>
        <begin position="60"/>
        <end position="402"/>
    </location>
</feature>
<dbReference type="EC" id="3.2.1.18" evidence="3"/>
<dbReference type="GO" id="GO:0016020">
    <property type="term" value="C:membrane"/>
    <property type="evidence" value="ECO:0007669"/>
    <property type="project" value="TreeGrafter"/>
</dbReference>
<accession>A0A4V2UTG2</accession>
<dbReference type="Proteomes" id="UP000295807">
    <property type="component" value="Unassembled WGS sequence"/>
</dbReference>
<dbReference type="GO" id="GO:0006689">
    <property type="term" value="P:ganglioside catabolic process"/>
    <property type="evidence" value="ECO:0007669"/>
    <property type="project" value="TreeGrafter"/>
</dbReference>
<dbReference type="PANTHER" id="PTHR10628">
    <property type="entry name" value="SIALIDASE"/>
    <property type="match status" value="1"/>
</dbReference>
<dbReference type="InterPro" id="IPR036278">
    <property type="entry name" value="Sialidase_sf"/>
</dbReference>
<dbReference type="Pfam" id="PF13088">
    <property type="entry name" value="BNR_2"/>
    <property type="match status" value="1"/>
</dbReference>
<dbReference type="GO" id="GO:0009313">
    <property type="term" value="P:oligosaccharide catabolic process"/>
    <property type="evidence" value="ECO:0007669"/>
    <property type="project" value="TreeGrafter"/>
</dbReference>
<dbReference type="CDD" id="cd15482">
    <property type="entry name" value="Sialidase_non-viral"/>
    <property type="match status" value="1"/>
</dbReference>
<gene>
    <name evidence="5" type="ORF">EDD80_11093</name>
</gene>
<dbReference type="GO" id="GO:0005737">
    <property type="term" value="C:cytoplasm"/>
    <property type="evidence" value="ECO:0007669"/>
    <property type="project" value="TreeGrafter"/>
</dbReference>
<comment type="caution">
    <text evidence="5">The sequence shown here is derived from an EMBL/GenBank/DDBJ whole genome shotgun (WGS) entry which is preliminary data.</text>
</comment>
<protein>
    <recommendedName>
        <fullName evidence="3">exo-alpha-sialidase</fullName>
        <ecNumber evidence="3">3.2.1.18</ecNumber>
    </recommendedName>
</protein>
<name>A0A4V2UTG2_9SPHI</name>
<reference evidence="5 6" key="1">
    <citation type="submission" date="2019-03" db="EMBL/GenBank/DDBJ databases">
        <title>Genomic Encyclopedia of Type Strains, Phase IV (KMG-IV): sequencing the most valuable type-strain genomes for metagenomic binning, comparative biology and taxonomic classification.</title>
        <authorList>
            <person name="Goeker M."/>
        </authorList>
    </citation>
    <scope>NUCLEOTIDE SEQUENCE [LARGE SCALE GENOMIC DNA]</scope>
    <source>
        <strain evidence="5 6">DSM 21100</strain>
    </source>
</reference>
<evidence type="ECO:0000259" key="4">
    <source>
        <dbReference type="Pfam" id="PF13088"/>
    </source>
</evidence>
<dbReference type="InterPro" id="IPR011040">
    <property type="entry name" value="Sialidase"/>
</dbReference>
<evidence type="ECO:0000313" key="5">
    <source>
        <dbReference type="EMBL" id="TCS85895.1"/>
    </source>
</evidence>
<evidence type="ECO:0000313" key="6">
    <source>
        <dbReference type="Proteomes" id="UP000295807"/>
    </source>
</evidence>
<comment type="catalytic activity">
    <reaction evidence="1">
        <text>Hydrolysis of alpha-(2-&gt;3)-, alpha-(2-&gt;6)-, alpha-(2-&gt;8)- glycosidic linkages of terminal sialic acid residues in oligosaccharides, glycoproteins, glycolipids, colominic acid and synthetic substrates.</text>
        <dbReference type="EC" id="3.2.1.18"/>
    </reaction>
</comment>
<dbReference type="Gene3D" id="2.120.10.10">
    <property type="match status" value="1"/>
</dbReference>
<proteinExistence type="inferred from homology"/>
<evidence type="ECO:0000256" key="1">
    <source>
        <dbReference type="ARBA" id="ARBA00000427"/>
    </source>
</evidence>
<dbReference type="OrthoDB" id="7294637at2"/>
<dbReference type="PANTHER" id="PTHR10628:SF30">
    <property type="entry name" value="EXO-ALPHA-SIALIDASE"/>
    <property type="match status" value="1"/>
</dbReference>
<dbReference type="InterPro" id="IPR026856">
    <property type="entry name" value="Sialidase_fam"/>
</dbReference>
<sequence>MKVRFFCLIVLFLSYNSSGFSQGLKQPQKKKPMQETMVWTGNERGMKNHRILGLTLGIKGTILAFTEARLDGSDEGPHDLVCKRSTDGGATWSSNIYIEKGDGSFWKSQGVPGKKEAWANPAALTDRSNGRIFIFYVLNEGEHKGVNAQRMTRVFYRFSDDEGLTWSKRTEITAVLNVNPKGKPHLDINGQPIKNEDGFAADYLGRAFHMPGPGHGTQLENGRLLVPFWHRRALGRTRPDGTVQKIPVDDRLYSSSAIYSDDHGVTWEKGTDTGLGHRTTEARILELEDGTVMMNARMHNKSRRWVALSDDQGRSWYKGYEEHTVMPYTSVDCGLLRIRPPHPKSKQENWLLHSHPNKEKERAGLTVSLSTDGGKTWPVSKLVYGYGAMYSDLVQLNDGSIGLIYEKKNNHPGSDLPGGISFARFELDWLTESMGK</sequence>
<evidence type="ECO:0000256" key="3">
    <source>
        <dbReference type="ARBA" id="ARBA00012733"/>
    </source>
</evidence>
<dbReference type="GO" id="GO:0004308">
    <property type="term" value="F:exo-alpha-sialidase activity"/>
    <property type="evidence" value="ECO:0007669"/>
    <property type="project" value="UniProtKB-EC"/>
</dbReference>
<dbReference type="AlphaFoldDB" id="A0A4V2UTG2"/>
<dbReference type="EMBL" id="SMAD01000010">
    <property type="protein sequence ID" value="TCS85895.1"/>
    <property type="molecule type" value="Genomic_DNA"/>
</dbReference>
<comment type="similarity">
    <text evidence="2">Belongs to the glycosyl hydrolase 33 family.</text>
</comment>
<dbReference type="SUPFAM" id="SSF50939">
    <property type="entry name" value="Sialidases"/>
    <property type="match status" value="1"/>
</dbReference>
<keyword evidence="6" id="KW-1185">Reference proteome</keyword>
<organism evidence="5 6">
    <name type="scientific">Anseongella ginsenosidimutans</name>
    <dbReference type="NCBI Taxonomy" id="496056"/>
    <lineage>
        <taxon>Bacteria</taxon>
        <taxon>Pseudomonadati</taxon>
        <taxon>Bacteroidota</taxon>
        <taxon>Sphingobacteriia</taxon>
        <taxon>Sphingobacteriales</taxon>
        <taxon>Sphingobacteriaceae</taxon>
        <taxon>Anseongella</taxon>
    </lineage>
</organism>
<evidence type="ECO:0000256" key="2">
    <source>
        <dbReference type="ARBA" id="ARBA00009348"/>
    </source>
</evidence>